<evidence type="ECO:0000256" key="4">
    <source>
        <dbReference type="SAM" id="Phobius"/>
    </source>
</evidence>
<keyword evidence="4" id="KW-0812">Transmembrane</keyword>
<accession>A0A397V2R4</accession>
<protein>
    <submittedName>
        <fullName evidence="5">Cytochrome P450</fullName>
    </submittedName>
</protein>
<evidence type="ECO:0000256" key="1">
    <source>
        <dbReference type="ARBA" id="ARBA00010617"/>
    </source>
</evidence>
<keyword evidence="4" id="KW-1133">Transmembrane helix</keyword>
<evidence type="ECO:0000256" key="3">
    <source>
        <dbReference type="ARBA" id="ARBA00023004"/>
    </source>
</evidence>
<dbReference type="InterPro" id="IPR050182">
    <property type="entry name" value="Cytochrome_P450_fam2"/>
</dbReference>
<evidence type="ECO:0000256" key="2">
    <source>
        <dbReference type="ARBA" id="ARBA00022723"/>
    </source>
</evidence>
<comment type="similarity">
    <text evidence="1">Belongs to the cytochrome P450 family.</text>
</comment>
<proteinExistence type="inferred from homology"/>
<evidence type="ECO:0000313" key="6">
    <source>
        <dbReference type="Proteomes" id="UP000266673"/>
    </source>
</evidence>
<evidence type="ECO:0000313" key="5">
    <source>
        <dbReference type="EMBL" id="RIB14223.1"/>
    </source>
</evidence>
<name>A0A397V2R4_9GLOM</name>
<keyword evidence="3" id="KW-0408">Iron</keyword>
<dbReference type="Proteomes" id="UP000266673">
    <property type="component" value="Unassembled WGS sequence"/>
</dbReference>
<dbReference type="PANTHER" id="PTHR24300">
    <property type="entry name" value="CYTOCHROME P450 508A4-RELATED"/>
    <property type="match status" value="1"/>
</dbReference>
<dbReference type="Pfam" id="PF00067">
    <property type="entry name" value="p450"/>
    <property type="match status" value="1"/>
</dbReference>
<dbReference type="Gene3D" id="1.10.630.10">
    <property type="entry name" value="Cytochrome P450"/>
    <property type="match status" value="1"/>
</dbReference>
<dbReference type="AlphaFoldDB" id="A0A397V2R4"/>
<keyword evidence="4" id="KW-0472">Membrane</keyword>
<sequence length="294" mass="34859">MFFENFKFTDFLFSITFILFVYVFQFYYKYFTRPNPLPGPLPLPFFQNELDFKGDVREFNMSFKKKYGGICEVYLGGHRRIILSRSEDIEKIFSTSIKHTTFSARTHQAQGLKELNVLNKGLLFNNDLKNWRFNHQFFTQAILTPSFKNDAVLWSCKLFEELENYWKSIANNISSDEHECTLEVDFSQWFHRFSYDMIVTLITGERSYSMASYYNSISTNKVQLPNELIENSNKFINEIRNHALGVTIFMSISSFMRHYNPFIKKKATPLLKNRDNLFKRLDDIIRDGKNAHDI</sequence>
<keyword evidence="2" id="KW-0479">Metal-binding</keyword>
<gene>
    <name evidence="5" type="ORF">C2G38_2195732</name>
</gene>
<dbReference type="GO" id="GO:0020037">
    <property type="term" value="F:heme binding"/>
    <property type="evidence" value="ECO:0007669"/>
    <property type="project" value="InterPro"/>
</dbReference>
<comment type="caution">
    <text evidence="5">The sequence shown here is derived from an EMBL/GenBank/DDBJ whole genome shotgun (WGS) entry which is preliminary data.</text>
</comment>
<dbReference type="OrthoDB" id="2410436at2759"/>
<dbReference type="SUPFAM" id="SSF48264">
    <property type="entry name" value="Cytochrome P450"/>
    <property type="match status" value="1"/>
</dbReference>
<dbReference type="GO" id="GO:0004497">
    <property type="term" value="F:monooxygenase activity"/>
    <property type="evidence" value="ECO:0007669"/>
    <property type="project" value="InterPro"/>
</dbReference>
<reference evidence="5 6" key="1">
    <citation type="submission" date="2018-06" db="EMBL/GenBank/DDBJ databases">
        <title>Comparative genomics reveals the genomic features of Rhizophagus irregularis, R. cerebriforme, R. diaphanum and Gigaspora rosea, and their symbiotic lifestyle signature.</title>
        <authorList>
            <person name="Morin E."/>
            <person name="San Clemente H."/>
            <person name="Chen E.C.H."/>
            <person name="De La Providencia I."/>
            <person name="Hainaut M."/>
            <person name="Kuo A."/>
            <person name="Kohler A."/>
            <person name="Murat C."/>
            <person name="Tang N."/>
            <person name="Roy S."/>
            <person name="Loubradou J."/>
            <person name="Henrissat B."/>
            <person name="Grigoriev I.V."/>
            <person name="Corradi N."/>
            <person name="Roux C."/>
            <person name="Martin F.M."/>
        </authorList>
    </citation>
    <scope>NUCLEOTIDE SEQUENCE [LARGE SCALE GENOMIC DNA]</scope>
    <source>
        <strain evidence="5 6">DAOM 194757</strain>
    </source>
</reference>
<keyword evidence="6" id="KW-1185">Reference proteome</keyword>
<feature type="transmembrane region" description="Helical" evidence="4">
    <location>
        <begin position="12"/>
        <end position="28"/>
    </location>
</feature>
<dbReference type="EMBL" id="QKWP01000851">
    <property type="protein sequence ID" value="RIB14223.1"/>
    <property type="molecule type" value="Genomic_DNA"/>
</dbReference>
<dbReference type="InterPro" id="IPR036396">
    <property type="entry name" value="Cyt_P450_sf"/>
</dbReference>
<organism evidence="5 6">
    <name type="scientific">Gigaspora rosea</name>
    <dbReference type="NCBI Taxonomy" id="44941"/>
    <lineage>
        <taxon>Eukaryota</taxon>
        <taxon>Fungi</taxon>
        <taxon>Fungi incertae sedis</taxon>
        <taxon>Mucoromycota</taxon>
        <taxon>Glomeromycotina</taxon>
        <taxon>Glomeromycetes</taxon>
        <taxon>Diversisporales</taxon>
        <taxon>Gigasporaceae</taxon>
        <taxon>Gigaspora</taxon>
    </lineage>
</organism>
<dbReference type="InterPro" id="IPR001128">
    <property type="entry name" value="Cyt_P450"/>
</dbReference>
<dbReference type="GO" id="GO:0005506">
    <property type="term" value="F:iron ion binding"/>
    <property type="evidence" value="ECO:0007669"/>
    <property type="project" value="InterPro"/>
</dbReference>
<dbReference type="GO" id="GO:0016705">
    <property type="term" value="F:oxidoreductase activity, acting on paired donors, with incorporation or reduction of molecular oxygen"/>
    <property type="evidence" value="ECO:0007669"/>
    <property type="project" value="InterPro"/>
</dbReference>